<dbReference type="AlphaFoldDB" id="A0A7I4YS19"/>
<keyword evidence="2" id="KW-1185">Reference proteome</keyword>
<feature type="signal peptide" evidence="1">
    <location>
        <begin position="1"/>
        <end position="19"/>
    </location>
</feature>
<keyword evidence="1" id="KW-0732">Signal</keyword>
<evidence type="ECO:0000313" key="2">
    <source>
        <dbReference type="Proteomes" id="UP000025227"/>
    </source>
</evidence>
<name>A0A7I4YS19_HAECO</name>
<sequence length="111" mass="13245">FMSPLSLLCALLVVYTALADVNDEAEQHDRDLLQLNDDGISSVKRARNPYSWMVVDQSKRSRNPYSWMVHSKGKRSLRYFDDAYRQPRNPYSWLYTMFDKRARNPYSWMNE</sequence>
<dbReference type="WBParaSite" id="HCON_00135420-00001">
    <property type="protein sequence ID" value="HCON_00135420-00001"/>
    <property type="gene ID" value="HCON_00135420"/>
</dbReference>
<proteinExistence type="predicted"/>
<evidence type="ECO:0000256" key="1">
    <source>
        <dbReference type="SAM" id="SignalP"/>
    </source>
</evidence>
<dbReference type="Proteomes" id="UP000025227">
    <property type="component" value="Unplaced"/>
</dbReference>
<evidence type="ECO:0000313" key="3">
    <source>
        <dbReference type="WBParaSite" id="HCON_00135420-00001"/>
    </source>
</evidence>
<reference evidence="3" key="1">
    <citation type="submission" date="2020-12" db="UniProtKB">
        <authorList>
            <consortium name="WormBaseParasite"/>
        </authorList>
    </citation>
    <scope>IDENTIFICATION</scope>
    <source>
        <strain evidence="3">MHco3</strain>
    </source>
</reference>
<protein>
    <submittedName>
        <fullName evidence="3">Conserved secreted protein</fullName>
    </submittedName>
</protein>
<dbReference type="OMA" id="PYSWMAM"/>
<accession>A0A7I4YS19</accession>
<feature type="chain" id="PRO_5029865733" evidence="1">
    <location>
        <begin position="20"/>
        <end position="111"/>
    </location>
</feature>
<dbReference type="OrthoDB" id="5805263at2759"/>
<organism evidence="2 3">
    <name type="scientific">Haemonchus contortus</name>
    <name type="common">Barber pole worm</name>
    <dbReference type="NCBI Taxonomy" id="6289"/>
    <lineage>
        <taxon>Eukaryota</taxon>
        <taxon>Metazoa</taxon>
        <taxon>Ecdysozoa</taxon>
        <taxon>Nematoda</taxon>
        <taxon>Chromadorea</taxon>
        <taxon>Rhabditida</taxon>
        <taxon>Rhabditina</taxon>
        <taxon>Rhabditomorpha</taxon>
        <taxon>Strongyloidea</taxon>
        <taxon>Trichostrongylidae</taxon>
        <taxon>Haemonchus</taxon>
    </lineage>
</organism>